<organism evidence="2 3">
    <name type="scientific">Streptomyces pini</name>
    <dbReference type="NCBI Taxonomy" id="1520580"/>
    <lineage>
        <taxon>Bacteria</taxon>
        <taxon>Bacillati</taxon>
        <taxon>Actinomycetota</taxon>
        <taxon>Actinomycetes</taxon>
        <taxon>Kitasatosporales</taxon>
        <taxon>Streptomycetaceae</taxon>
        <taxon>Streptomyces</taxon>
    </lineage>
</organism>
<accession>A0A1I3V8S5</accession>
<dbReference type="InterPro" id="IPR001387">
    <property type="entry name" value="Cro/C1-type_HTH"/>
</dbReference>
<evidence type="ECO:0000259" key="1">
    <source>
        <dbReference type="PROSITE" id="PS50943"/>
    </source>
</evidence>
<dbReference type="AlphaFoldDB" id="A0A1I3V8S5"/>
<sequence length="447" mass="48427">MTGQPEEVLQHPLSYARAALGMGKARFAETVRLHGQLLGHNLGTTRSTVFKWERGDHVPDDPTQEVIAHLLQIPESVRKATPWPRWLPAWDSLTFAAPWTQTATLEALTSLAGSGPMDRRGFLGIGGAALVGIGTQWAAADPAIAAAATGDKVTSATVDRMSDRVESLRAMEQETGGGDYLDSARTDLSLISRMLKNGRYSEETAQRLYTLAAEVCCLLGWMSYDASLHTAAQQHYTAALRAAKTAGDDTLGAHTLCFMATQAANQREQRAAVGLMESADAVRDRVPATMRASLAAHQTTVYTKTGDKRKAAAALNRAFDALDRDDRSDTPPYLEWFGEAQLRSTEGRFLLATGQAAKATEALERSVNQAAPRDRAVRYGTLALAHQRNGDLDGALDATHKAAHLIEEGIHSQRGVERLQEVRKAFAPYRNEAKVKEASERIAALAS</sequence>
<dbReference type="Proteomes" id="UP000198928">
    <property type="component" value="Unassembled WGS sequence"/>
</dbReference>
<dbReference type="RefSeq" id="WP_139238055.1">
    <property type="nucleotide sequence ID" value="NZ_FOSG01000002.1"/>
</dbReference>
<evidence type="ECO:0000313" key="2">
    <source>
        <dbReference type="EMBL" id="SFJ91572.1"/>
    </source>
</evidence>
<dbReference type="CDD" id="cd00093">
    <property type="entry name" value="HTH_XRE"/>
    <property type="match status" value="1"/>
</dbReference>
<dbReference type="InterPro" id="IPR011990">
    <property type="entry name" value="TPR-like_helical_dom_sf"/>
</dbReference>
<gene>
    <name evidence="2" type="ORF">SAMN05192584_102194</name>
</gene>
<evidence type="ECO:0000313" key="3">
    <source>
        <dbReference type="Proteomes" id="UP000198928"/>
    </source>
</evidence>
<dbReference type="OrthoDB" id="3213425at2"/>
<dbReference type="SUPFAM" id="SSF48452">
    <property type="entry name" value="TPR-like"/>
    <property type="match status" value="1"/>
</dbReference>
<dbReference type="Gene3D" id="1.25.40.10">
    <property type="entry name" value="Tetratricopeptide repeat domain"/>
    <property type="match status" value="1"/>
</dbReference>
<feature type="domain" description="HTH cro/C1-type" evidence="1">
    <location>
        <begin position="38"/>
        <end position="78"/>
    </location>
</feature>
<reference evidence="3" key="1">
    <citation type="submission" date="2016-10" db="EMBL/GenBank/DDBJ databases">
        <authorList>
            <person name="Varghese N."/>
            <person name="Submissions S."/>
        </authorList>
    </citation>
    <scope>NUCLEOTIDE SEQUENCE [LARGE SCALE GENOMIC DNA]</scope>
    <source>
        <strain evidence="3">PL19</strain>
    </source>
</reference>
<name>A0A1I3V8S5_9ACTN</name>
<protein>
    <recommendedName>
        <fullName evidence="1">HTH cro/C1-type domain-containing protein</fullName>
    </recommendedName>
</protein>
<keyword evidence="3" id="KW-1185">Reference proteome</keyword>
<proteinExistence type="predicted"/>
<dbReference type="PROSITE" id="PS50943">
    <property type="entry name" value="HTH_CROC1"/>
    <property type="match status" value="1"/>
</dbReference>
<dbReference type="EMBL" id="FOSG01000002">
    <property type="protein sequence ID" value="SFJ91572.1"/>
    <property type="molecule type" value="Genomic_DNA"/>
</dbReference>